<comment type="subcellular location">
    <subcellularLocation>
        <location evidence="1">Nucleus</location>
    </subcellularLocation>
</comment>
<organism evidence="6 7">
    <name type="scientific">Ficus carica</name>
    <name type="common">Common fig</name>
    <dbReference type="NCBI Taxonomy" id="3494"/>
    <lineage>
        <taxon>Eukaryota</taxon>
        <taxon>Viridiplantae</taxon>
        <taxon>Streptophyta</taxon>
        <taxon>Embryophyta</taxon>
        <taxon>Tracheophyta</taxon>
        <taxon>Spermatophyta</taxon>
        <taxon>Magnoliopsida</taxon>
        <taxon>eudicotyledons</taxon>
        <taxon>Gunneridae</taxon>
        <taxon>Pentapetalae</taxon>
        <taxon>rosids</taxon>
        <taxon>fabids</taxon>
        <taxon>Rosales</taxon>
        <taxon>Moraceae</taxon>
        <taxon>Ficeae</taxon>
        <taxon>Ficus</taxon>
    </lineage>
</organism>
<keyword evidence="7" id="KW-1185">Reference proteome</keyword>
<dbReference type="GO" id="GO:0006383">
    <property type="term" value="P:transcription by RNA polymerase III"/>
    <property type="evidence" value="ECO:0007669"/>
    <property type="project" value="InterPro"/>
</dbReference>
<dbReference type="InterPro" id="IPR016049">
    <property type="entry name" value="RNA_pol_Rpc34-like"/>
</dbReference>
<keyword evidence="4" id="KW-0804">Transcription</keyword>
<evidence type="ECO:0000256" key="2">
    <source>
        <dbReference type="ARBA" id="ARBA00011038"/>
    </source>
</evidence>
<dbReference type="InterPro" id="IPR007832">
    <property type="entry name" value="RNA_pol_Rpc34"/>
</dbReference>
<accession>A0AA88A8K7</accession>
<reference evidence="6" key="1">
    <citation type="submission" date="2023-07" db="EMBL/GenBank/DDBJ databases">
        <title>draft genome sequence of fig (Ficus carica).</title>
        <authorList>
            <person name="Takahashi T."/>
            <person name="Nishimura K."/>
        </authorList>
    </citation>
    <scope>NUCLEOTIDE SEQUENCE</scope>
</reference>
<dbReference type="EMBL" id="BTGU01000032">
    <property type="protein sequence ID" value="GMN50028.1"/>
    <property type="molecule type" value="Genomic_DNA"/>
</dbReference>
<name>A0AA88A8K7_FICCA</name>
<dbReference type="GO" id="GO:0005666">
    <property type="term" value="C:RNA polymerase III complex"/>
    <property type="evidence" value="ECO:0007669"/>
    <property type="project" value="InterPro"/>
</dbReference>
<evidence type="ECO:0000256" key="5">
    <source>
        <dbReference type="ARBA" id="ARBA00023242"/>
    </source>
</evidence>
<dbReference type="Gene3D" id="1.10.10.10">
    <property type="entry name" value="Winged helix-like DNA-binding domain superfamily/Winged helix DNA-binding domain"/>
    <property type="match status" value="1"/>
</dbReference>
<proteinExistence type="inferred from homology"/>
<dbReference type="PANTHER" id="PTHR12780">
    <property type="entry name" value="RNA POLYMERASE III DNA DIRECTED , 39KD SUBUNIT-RELATED"/>
    <property type="match status" value="1"/>
</dbReference>
<evidence type="ECO:0000256" key="3">
    <source>
        <dbReference type="ARBA" id="ARBA00022478"/>
    </source>
</evidence>
<dbReference type="AlphaFoldDB" id="A0AA88A8K7"/>
<sequence length="139" mass="15476">MSRGPSSRKRKLPDSTSPLDSLAEQELVIYNVIGSKQGIVIRLGDLKKEVNVLDNVAKFFLKSLEAKKLIKLAANVHSKIKKHYLAAEFEPSAEITGRAWYTDGKLDTGSINILKDCCLEQIEEIAKTLVLHNEIAEDL</sequence>
<gene>
    <name evidence="6" type="ORF">TIFTF001_019185</name>
</gene>
<evidence type="ECO:0000313" key="7">
    <source>
        <dbReference type="Proteomes" id="UP001187192"/>
    </source>
</evidence>
<dbReference type="InterPro" id="IPR036388">
    <property type="entry name" value="WH-like_DNA-bd_sf"/>
</dbReference>
<dbReference type="Proteomes" id="UP001187192">
    <property type="component" value="Unassembled WGS sequence"/>
</dbReference>
<keyword evidence="5" id="KW-0539">Nucleus</keyword>
<keyword evidence="3" id="KW-0240">DNA-directed RNA polymerase</keyword>
<evidence type="ECO:0000313" key="6">
    <source>
        <dbReference type="EMBL" id="GMN50028.1"/>
    </source>
</evidence>
<comment type="similarity">
    <text evidence="2">Belongs to the eukaryotic RPC34/RPC39 RNA polymerase subunit family.</text>
</comment>
<dbReference type="Pfam" id="PF05158">
    <property type="entry name" value="RNA_pol_Rpc34"/>
    <property type="match status" value="1"/>
</dbReference>
<evidence type="ECO:0000256" key="4">
    <source>
        <dbReference type="ARBA" id="ARBA00023163"/>
    </source>
</evidence>
<dbReference type="InterPro" id="IPR036390">
    <property type="entry name" value="WH_DNA-bd_sf"/>
</dbReference>
<comment type="caution">
    <text evidence="6">The sequence shown here is derived from an EMBL/GenBank/DDBJ whole genome shotgun (WGS) entry which is preliminary data.</text>
</comment>
<dbReference type="SUPFAM" id="SSF46785">
    <property type="entry name" value="Winged helix' DNA-binding domain"/>
    <property type="match status" value="1"/>
</dbReference>
<evidence type="ECO:0000256" key="1">
    <source>
        <dbReference type="ARBA" id="ARBA00004123"/>
    </source>
</evidence>
<protein>
    <submittedName>
        <fullName evidence="6">Uncharacterized protein</fullName>
    </submittedName>
</protein>